<dbReference type="EMBL" id="OV725077">
    <property type="protein sequence ID" value="CAH1388731.1"/>
    <property type="molecule type" value="Genomic_DNA"/>
</dbReference>
<feature type="region of interest" description="Disordered" evidence="1">
    <location>
        <begin position="144"/>
        <end position="178"/>
    </location>
</feature>
<reference evidence="2" key="1">
    <citation type="submission" date="2022-01" db="EMBL/GenBank/DDBJ databases">
        <authorList>
            <person name="King R."/>
        </authorList>
    </citation>
    <scope>NUCLEOTIDE SEQUENCE</scope>
</reference>
<protein>
    <submittedName>
        <fullName evidence="2">Uncharacterized protein</fullName>
    </submittedName>
</protein>
<proteinExistence type="predicted"/>
<gene>
    <name evidence="2" type="ORF">NEZAVI_LOCUS292</name>
</gene>
<feature type="compositionally biased region" description="Acidic residues" evidence="1">
    <location>
        <begin position="152"/>
        <end position="166"/>
    </location>
</feature>
<dbReference type="AlphaFoldDB" id="A0A9P0E7B4"/>
<dbReference type="OrthoDB" id="6598834at2759"/>
<dbReference type="Proteomes" id="UP001152798">
    <property type="component" value="Chromosome 1"/>
</dbReference>
<accession>A0A9P0E7B4</accession>
<evidence type="ECO:0000313" key="2">
    <source>
        <dbReference type="EMBL" id="CAH1388731.1"/>
    </source>
</evidence>
<organism evidence="2 3">
    <name type="scientific">Nezara viridula</name>
    <name type="common">Southern green stink bug</name>
    <name type="synonym">Cimex viridulus</name>
    <dbReference type="NCBI Taxonomy" id="85310"/>
    <lineage>
        <taxon>Eukaryota</taxon>
        <taxon>Metazoa</taxon>
        <taxon>Ecdysozoa</taxon>
        <taxon>Arthropoda</taxon>
        <taxon>Hexapoda</taxon>
        <taxon>Insecta</taxon>
        <taxon>Pterygota</taxon>
        <taxon>Neoptera</taxon>
        <taxon>Paraneoptera</taxon>
        <taxon>Hemiptera</taxon>
        <taxon>Heteroptera</taxon>
        <taxon>Panheteroptera</taxon>
        <taxon>Pentatomomorpha</taxon>
        <taxon>Pentatomoidea</taxon>
        <taxon>Pentatomidae</taxon>
        <taxon>Pentatominae</taxon>
        <taxon>Nezara</taxon>
    </lineage>
</organism>
<keyword evidence="3" id="KW-1185">Reference proteome</keyword>
<evidence type="ECO:0000256" key="1">
    <source>
        <dbReference type="SAM" id="MobiDB-lite"/>
    </source>
</evidence>
<sequence>MGITWGKPLGKPKPYTFNTYFFHADQPFLTGGIKAIWESKEVTVSIPPNPEDALCEDHFINTCTRDLQGRFVISFPFRSDQPIAFDSTRKIALHRFRNLENRFRRDPEYKTAYAAIMDEMEAVKGASNMGRGKDIANIVEAEKKTAQIDETANVEEEPKSEDEEQGENWRAPVVPLHL</sequence>
<name>A0A9P0E7B4_NEZVI</name>
<evidence type="ECO:0000313" key="3">
    <source>
        <dbReference type="Proteomes" id="UP001152798"/>
    </source>
</evidence>